<dbReference type="EC" id="2.7.10.2" evidence="2"/>
<comment type="catalytic activity">
    <reaction evidence="8">
        <text>L-tyrosyl-[protein] + ATP = O-phospho-L-tyrosyl-[protein] + ADP + H(+)</text>
        <dbReference type="Rhea" id="RHEA:10596"/>
        <dbReference type="Rhea" id="RHEA-COMP:10136"/>
        <dbReference type="Rhea" id="RHEA-COMP:20101"/>
        <dbReference type="ChEBI" id="CHEBI:15378"/>
        <dbReference type="ChEBI" id="CHEBI:30616"/>
        <dbReference type="ChEBI" id="CHEBI:46858"/>
        <dbReference type="ChEBI" id="CHEBI:61978"/>
        <dbReference type="ChEBI" id="CHEBI:456216"/>
        <dbReference type="EC" id="2.7.10.2"/>
    </reaction>
</comment>
<dbReference type="Pfam" id="PF13614">
    <property type="entry name" value="AAA_31"/>
    <property type="match status" value="1"/>
</dbReference>
<keyword evidence="3" id="KW-0808">Transferase</keyword>
<accession>A0A938XPG8</accession>
<evidence type="ECO:0000256" key="9">
    <source>
        <dbReference type="SAM" id="MobiDB-lite"/>
    </source>
</evidence>
<sequence>MAKSRQNLQTRHEELIVEHSPKSPVSEAYRNLRTNLSFLRPDEPLSKIAVTSSTPKEGKSLTVANLAISMAHNEEDILIIDADLRKPMQHKFYDLPNYEGLSNILTGELKFEEAVQETGIDRLSVISTGFIPPNPAELLSSHRMEEVIEQAEEEFDFVMIDTPPVIAVTDAAILGKKLDGILLVVASHETERGMLEKSTDKLKKANVDLIGTVLNKHPVKDGAGYDTYYYYYGE</sequence>
<evidence type="ECO:0000313" key="12">
    <source>
        <dbReference type="Proteomes" id="UP000774000"/>
    </source>
</evidence>
<name>A0A938XPG8_9FIRM</name>
<organism evidence="11 12">
    <name type="scientific">Halanaerobacter jeridensis</name>
    <dbReference type="NCBI Taxonomy" id="706427"/>
    <lineage>
        <taxon>Bacteria</taxon>
        <taxon>Bacillati</taxon>
        <taxon>Bacillota</taxon>
        <taxon>Clostridia</taxon>
        <taxon>Halanaerobiales</taxon>
        <taxon>Halobacteroidaceae</taxon>
        <taxon>Halanaerobacter</taxon>
    </lineage>
</organism>
<dbReference type="GO" id="GO:0005886">
    <property type="term" value="C:plasma membrane"/>
    <property type="evidence" value="ECO:0007669"/>
    <property type="project" value="TreeGrafter"/>
</dbReference>
<evidence type="ECO:0000256" key="4">
    <source>
        <dbReference type="ARBA" id="ARBA00022741"/>
    </source>
</evidence>
<dbReference type="Gene3D" id="3.40.50.300">
    <property type="entry name" value="P-loop containing nucleotide triphosphate hydrolases"/>
    <property type="match status" value="1"/>
</dbReference>
<keyword evidence="4" id="KW-0547">Nucleotide-binding</keyword>
<dbReference type="GO" id="GO:0042802">
    <property type="term" value="F:identical protein binding"/>
    <property type="evidence" value="ECO:0007669"/>
    <property type="project" value="UniProtKB-ARBA"/>
</dbReference>
<dbReference type="SUPFAM" id="SSF52540">
    <property type="entry name" value="P-loop containing nucleoside triphosphate hydrolases"/>
    <property type="match status" value="1"/>
</dbReference>
<keyword evidence="7" id="KW-0829">Tyrosine-protein kinase</keyword>
<reference evidence="11" key="1">
    <citation type="submission" date="2021-01" db="EMBL/GenBank/DDBJ databases">
        <title>Genomic Encyclopedia of Type Strains, Phase IV (KMG-IV): sequencing the most valuable type-strain genomes for metagenomic binning, comparative biology and taxonomic classification.</title>
        <authorList>
            <person name="Goeker M."/>
        </authorList>
    </citation>
    <scope>NUCLEOTIDE SEQUENCE</scope>
    <source>
        <strain evidence="11">DSM 23230</strain>
    </source>
</reference>
<keyword evidence="6" id="KW-0067">ATP-binding</keyword>
<dbReference type="InterPro" id="IPR050445">
    <property type="entry name" value="Bact_polysacc_biosynth/exp"/>
</dbReference>
<keyword evidence="5" id="KW-0418">Kinase</keyword>
<dbReference type="AlphaFoldDB" id="A0A938XPG8"/>
<comment type="similarity">
    <text evidence="1">Belongs to the CpsD/CapB family.</text>
</comment>
<evidence type="ECO:0000256" key="5">
    <source>
        <dbReference type="ARBA" id="ARBA00022777"/>
    </source>
</evidence>
<dbReference type="InterPro" id="IPR027417">
    <property type="entry name" value="P-loop_NTPase"/>
</dbReference>
<evidence type="ECO:0000313" key="11">
    <source>
        <dbReference type="EMBL" id="MBM7556933.1"/>
    </source>
</evidence>
<dbReference type="RefSeq" id="WP_239551028.1">
    <property type="nucleotide sequence ID" value="NZ_JAFBDQ010000008.1"/>
</dbReference>
<feature type="domain" description="AAA" evidence="10">
    <location>
        <begin position="57"/>
        <end position="174"/>
    </location>
</feature>
<feature type="compositionally biased region" description="Basic and acidic residues" evidence="9">
    <location>
        <begin position="10"/>
        <end position="21"/>
    </location>
</feature>
<evidence type="ECO:0000259" key="10">
    <source>
        <dbReference type="Pfam" id="PF13614"/>
    </source>
</evidence>
<evidence type="ECO:0000256" key="6">
    <source>
        <dbReference type="ARBA" id="ARBA00022840"/>
    </source>
</evidence>
<gene>
    <name evidence="11" type="ORF">JOC47_001787</name>
</gene>
<comment type="caution">
    <text evidence="11">The sequence shown here is derived from an EMBL/GenBank/DDBJ whole genome shotgun (WGS) entry which is preliminary data.</text>
</comment>
<dbReference type="CDD" id="cd05387">
    <property type="entry name" value="BY-kinase"/>
    <property type="match status" value="1"/>
</dbReference>
<dbReference type="PANTHER" id="PTHR32309:SF13">
    <property type="entry name" value="FERRIC ENTEROBACTIN TRANSPORT PROTEIN FEPE"/>
    <property type="match status" value="1"/>
</dbReference>
<dbReference type="Proteomes" id="UP000774000">
    <property type="component" value="Unassembled WGS sequence"/>
</dbReference>
<dbReference type="FunFam" id="3.40.50.300:FF:000527">
    <property type="entry name" value="Tyrosine-protein kinase etk"/>
    <property type="match status" value="1"/>
</dbReference>
<feature type="region of interest" description="Disordered" evidence="9">
    <location>
        <begin position="1"/>
        <end position="24"/>
    </location>
</feature>
<protein>
    <recommendedName>
        <fullName evidence="2">non-specific protein-tyrosine kinase</fullName>
        <ecNumber evidence="2">2.7.10.2</ecNumber>
    </recommendedName>
</protein>
<keyword evidence="12" id="KW-1185">Reference proteome</keyword>
<evidence type="ECO:0000256" key="3">
    <source>
        <dbReference type="ARBA" id="ARBA00022679"/>
    </source>
</evidence>
<proteinExistence type="inferred from homology"/>
<dbReference type="InterPro" id="IPR005702">
    <property type="entry name" value="Wzc-like_C"/>
</dbReference>
<dbReference type="NCBIfam" id="TIGR01007">
    <property type="entry name" value="eps_fam"/>
    <property type="match status" value="1"/>
</dbReference>
<dbReference type="GO" id="GO:0005524">
    <property type="term" value="F:ATP binding"/>
    <property type="evidence" value="ECO:0007669"/>
    <property type="project" value="UniProtKB-KW"/>
</dbReference>
<dbReference type="PANTHER" id="PTHR32309">
    <property type="entry name" value="TYROSINE-PROTEIN KINASE"/>
    <property type="match status" value="1"/>
</dbReference>
<dbReference type="InterPro" id="IPR025669">
    <property type="entry name" value="AAA_dom"/>
</dbReference>
<dbReference type="EMBL" id="JAFBDQ010000008">
    <property type="protein sequence ID" value="MBM7556933.1"/>
    <property type="molecule type" value="Genomic_DNA"/>
</dbReference>
<dbReference type="GO" id="GO:0004715">
    <property type="term" value="F:non-membrane spanning protein tyrosine kinase activity"/>
    <property type="evidence" value="ECO:0007669"/>
    <property type="project" value="UniProtKB-EC"/>
</dbReference>
<evidence type="ECO:0000256" key="8">
    <source>
        <dbReference type="ARBA" id="ARBA00051245"/>
    </source>
</evidence>
<evidence type="ECO:0000256" key="2">
    <source>
        <dbReference type="ARBA" id="ARBA00011903"/>
    </source>
</evidence>
<evidence type="ECO:0000256" key="7">
    <source>
        <dbReference type="ARBA" id="ARBA00023137"/>
    </source>
</evidence>
<evidence type="ECO:0000256" key="1">
    <source>
        <dbReference type="ARBA" id="ARBA00007316"/>
    </source>
</evidence>